<proteinExistence type="predicted"/>
<evidence type="ECO:0000313" key="2">
    <source>
        <dbReference type="Proteomes" id="UP000549250"/>
    </source>
</evidence>
<organism evidence="1 2">
    <name type="scientific">Azomonas macrocytogenes</name>
    <name type="common">Azotobacter macrocytogenes</name>
    <dbReference type="NCBI Taxonomy" id="69962"/>
    <lineage>
        <taxon>Bacteria</taxon>
        <taxon>Pseudomonadati</taxon>
        <taxon>Pseudomonadota</taxon>
        <taxon>Gammaproteobacteria</taxon>
        <taxon>Pseudomonadales</taxon>
        <taxon>Pseudomonadaceae</taxon>
        <taxon>Azomonas</taxon>
    </lineage>
</organism>
<reference evidence="1 2" key="1">
    <citation type="submission" date="2020-08" db="EMBL/GenBank/DDBJ databases">
        <title>Genomic Encyclopedia of Type Strains, Phase III (KMG-III): the genomes of soil and plant-associated and newly described type strains.</title>
        <authorList>
            <person name="Whitman W."/>
        </authorList>
    </citation>
    <scope>NUCLEOTIDE SEQUENCE [LARGE SCALE GENOMIC DNA]</scope>
    <source>
        <strain evidence="1 2">CECT 4462</strain>
    </source>
</reference>
<dbReference type="EMBL" id="JACHXI010000016">
    <property type="protein sequence ID" value="MBB3104510.1"/>
    <property type="molecule type" value="Genomic_DNA"/>
</dbReference>
<name>A0A839T6N9_AZOMA</name>
<keyword evidence="2" id="KW-1185">Reference proteome</keyword>
<accession>A0A839T6N9</accession>
<comment type="caution">
    <text evidence="1">The sequence shown here is derived from an EMBL/GenBank/DDBJ whole genome shotgun (WGS) entry which is preliminary data.</text>
</comment>
<protein>
    <submittedName>
        <fullName evidence="1">Uncharacterized protein</fullName>
    </submittedName>
</protein>
<sequence length="53" mass="6047">MIDNEARWAEQLFGEGDLGVCVVPNDCWISVPVYRGRWALRWRSVAKAIVPLC</sequence>
<gene>
    <name evidence="1" type="ORF">FHR87_002930</name>
</gene>
<dbReference type="Proteomes" id="UP000549250">
    <property type="component" value="Unassembled WGS sequence"/>
</dbReference>
<dbReference type="AlphaFoldDB" id="A0A839T6N9"/>
<evidence type="ECO:0000313" key="1">
    <source>
        <dbReference type="EMBL" id="MBB3104510.1"/>
    </source>
</evidence>